<keyword evidence="3" id="KW-1185">Reference proteome</keyword>
<gene>
    <name evidence="2" type="ORF">TeGR_g9106</name>
</gene>
<evidence type="ECO:0000256" key="1">
    <source>
        <dbReference type="SAM" id="MobiDB-lite"/>
    </source>
</evidence>
<evidence type="ECO:0000313" key="3">
    <source>
        <dbReference type="Proteomes" id="UP001165060"/>
    </source>
</evidence>
<sequence length="486" mass="50273">MATHGYAAAVSPLVAHVLNNPSPAIVAGFVEAAGRPAAKEGLSPALLLRDVLLLSDPSLPDPSLPDSSLPDSSLPDSSLPNASLQPARSALCSLFSSLPAPTLPSFLAASLASPESLPLLAPDLETWSVVDVDAASCLLLLHGHAAPDLPAHGPKPGGAVDSFSVSKTLVSKVLPSVLQLLSSLPGPDLPGAPCLPPTPVTFSRYLHRLLSPPSPLLHLPLLTSYAQTYLESLKDPVPDPLLAPLYVDDFLHLSMLDNAAPLLSGGGGDPLLAHHLRASALALAKSLTCLRPSGSEKATADSSRASDRLTASLLKSLTPGLLFPPPPSSPPPELSEISRLLLTSLPYTSPPSSGLETPSPALQAASATLRANLADLLVACLQCNPHRVVPAVSAFLDLPLAKHACRAVDALLEAAKTEEKIDVVLSVKRAEWSLRLAALAGRKGAEGEDCVETAGKLHEGGAEFEKVYSECSALRETLDAVKAAAK</sequence>
<name>A0ABQ6MCC9_9STRA</name>
<protein>
    <submittedName>
        <fullName evidence="2">Uncharacterized protein</fullName>
    </submittedName>
</protein>
<dbReference type="EMBL" id="BRYB01000127">
    <property type="protein sequence ID" value="GMI23476.1"/>
    <property type="molecule type" value="Genomic_DNA"/>
</dbReference>
<evidence type="ECO:0000313" key="2">
    <source>
        <dbReference type="EMBL" id="GMI23476.1"/>
    </source>
</evidence>
<accession>A0ABQ6MCC9</accession>
<proteinExistence type="predicted"/>
<comment type="caution">
    <text evidence="2">The sequence shown here is derived from an EMBL/GenBank/DDBJ whole genome shotgun (WGS) entry which is preliminary data.</text>
</comment>
<organism evidence="2 3">
    <name type="scientific">Tetraparma gracilis</name>
    <dbReference type="NCBI Taxonomy" id="2962635"/>
    <lineage>
        <taxon>Eukaryota</taxon>
        <taxon>Sar</taxon>
        <taxon>Stramenopiles</taxon>
        <taxon>Ochrophyta</taxon>
        <taxon>Bolidophyceae</taxon>
        <taxon>Parmales</taxon>
        <taxon>Triparmaceae</taxon>
        <taxon>Tetraparma</taxon>
    </lineage>
</organism>
<reference evidence="2 3" key="1">
    <citation type="journal article" date="2023" name="Commun. Biol.">
        <title>Genome analysis of Parmales, the sister group of diatoms, reveals the evolutionary specialization of diatoms from phago-mixotrophs to photoautotrophs.</title>
        <authorList>
            <person name="Ban H."/>
            <person name="Sato S."/>
            <person name="Yoshikawa S."/>
            <person name="Yamada K."/>
            <person name="Nakamura Y."/>
            <person name="Ichinomiya M."/>
            <person name="Sato N."/>
            <person name="Blanc-Mathieu R."/>
            <person name="Endo H."/>
            <person name="Kuwata A."/>
            <person name="Ogata H."/>
        </authorList>
    </citation>
    <scope>NUCLEOTIDE SEQUENCE [LARGE SCALE GENOMIC DNA]</scope>
</reference>
<feature type="region of interest" description="Disordered" evidence="1">
    <location>
        <begin position="62"/>
        <end position="81"/>
    </location>
</feature>
<feature type="compositionally biased region" description="Low complexity" evidence="1">
    <location>
        <begin position="64"/>
        <end position="81"/>
    </location>
</feature>
<dbReference type="Proteomes" id="UP001165060">
    <property type="component" value="Unassembled WGS sequence"/>
</dbReference>